<evidence type="ECO:0000313" key="3">
    <source>
        <dbReference type="Proteomes" id="UP000856143"/>
    </source>
</evidence>
<name>A0AAN5LF47_KLEOX</name>
<gene>
    <name evidence="2" type="ORF">I8Y21_005764</name>
</gene>
<dbReference type="InterPro" id="IPR021845">
    <property type="entry name" value="DUF3440"/>
</dbReference>
<proteinExistence type="predicted"/>
<evidence type="ECO:0000259" key="1">
    <source>
        <dbReference type="Pfam" id="PF01507"/>
    </source>
</evidence>
<dbReference type="SUPFAM" id="SSF52402">
    <property type="entry name" value="Adenine nucleotide alpha hydrolases-like"/>
    <property type="match status" value="1"/>
</dbReference>
<protein>
    <submittedName>
        <fullName evidence="2">DUF3440 domain-containing protein</fullName>
    </submittedName>
</protein>
<dbReference type="CDD" id="cd23947">
    <property type="entry name" value="PAPS_reductase-like_YbdN"/>
    <property type="match status" value="1"/>
</dbReference>
<dbReference type="EMBL" id="DACSEO010000133">
    <property type="protein sequence ID" value="HAT1684941.1"/>
    <property type="molecule type" value="Genomic_DNA"/>
</dbReference>
<evidence type="ECO:0000313" key="2">
    <source>
        <dbReference type="EMBL" id="HAT1684941.1"/>
    </source>
</evidence>
<comment type="caution">
    <text evidence="2">The sequence shown here is derived from an EMBL/GenBank/DDBJ whole genome shotgun (WGS) entry which is preliminary data.</text>
</comment>
<dbReference type="InterPro" id="IPR002500">
    <property type="entry name" value="PAPS_reduct_dom"/>
</dbReference>
<organism evidence="2 3">
    <name type="scientific">Klebsiella oxytoca</name>
    <dbReference type="NCBI Taxonomy" id="571"/>
    <lineage>
        <taxon>Bacteria</taxon>
        <taxon>Pseudomonadati</taxon>
        <taxon>Pseudomonadota</taxon>
        <taxon>Gammaproteobacteria</taxon>
        <taxon>Enterobacterales</taxon>
        <taxon>Enterobacteriaceae</taxon>
        <taxon>Klebsiella/Raoultella group</taxon>
        <taxon>Klebsiella</taxon>
    </lineage>
</organism>
<reference evidence="2" key="2">
    <citation type="submission" date="2020-11" db="EMBL/GenBank/DDBJ databases">
        <authorList>
            <consortium name="NCBI Pathogen Detection Project"/>
        </authorList>
    </citation>
    <scope>NUCLEOTIDE SEQUENCE</scope>
    <source>
        <strain evidence="2">R404</strain>
    </source>
</reference>
<feature type="domain" description="Phosphoadenosine phosphosulphate reductase" evidence="1">
    <location>
        <begin position="36"/>
        <end position="87"/>
    </location>
</feature>
<dbReference type="Pfam" id="PF11922">
    <property type="entry name" value="DUF3440"/>
    <property type="match status" value="2"/>
</dbReference>
<dbReference type="Proteomes" id="UP000856143">
    <property type="component" value="Unassembled WGS sequence"/>
</dbReference>
<dbReference type="Gene3D" id="3.40.50.620">
    <property type="entry name" value="HUPs"/>
    <property type="match status" value="1"/>
</dbReference>
<dbReference type="InterPro" id="IPR014729">
    <property type="entry name" value="Rossmann-like_a/b/a_fold"/>
</dbReference>
<dbReference type="PANTHER" id="PTHR30083">
    <property type="entry name" value="TRANSCRIPTIONAL REGULATOR-RELATED"/>
    <property type="match status" value="1"/>
</dbReference>
<dbReference type="GO" id="GO:0003824">
    <property type="term" value="F:catalytic activity"/>
    <property type="evidence" value="ECO:0007669"/>
    <property type="project" value="InterPro"/>
</dbReference>
<dbReference type="GO" id="GO:0071453">
    <property type="term" value="P:cellular response to oxygen levels"/>
    <property type="evidence" value="ECO:0007669"/>
    <property type="project" value="TreeGrafter"/>
</dbReference>
<dbReference type="Pfam" id="PF01507">
    <property type="entry name" value="PAPS_reduct"/>
    <property type="match status" value="1"/>
</dbReference>
<accession>A0AAN5LF47</accession>
<reference evidence="2" key="1">
    <citation type="journal article" date="2018" name="Genome Biol.">
        <title>SKESA: strategic k-mer extension for scrupulous assemblies.</title>
        <authorList>
            <person name="Souvorov A."/>
            <person name="Agarwala R."/>
            <person name="Lipman D.J."/>
        </authorList>
    </citation>
    <scope>NUCLEOTIDE SEQUENCE</scope>
    <source>
        <strain evidence="2">R404</strain>
    </source>
</reference>
<sequence length="416" mass="48045">MRKQLSGKKIPCGMNVLQAAQARIRWVFDTFSQVCPSFSGGKDSTVLFHLLAAEARKRRRTFGVLFIDWEVQFSATIQHVARMKALYRDCTGTFYWVALPLTTESGVSQYQPTWTARAPGENWVRQPPQEAITDGNRFPFYHPGMTFEAFVPAFNRWYMQGQPGIVLTGVRADESLNRFLLVNPQRKLRYADDIPWTTAAPEGGYYTGCPLYDWHVTDIWTYTDGNGLLFNPVYDLMSQAGVPLSRMRICEPFGPEQRRGLWLYHILEPDTWARACTRVSGAHCGALYAERRRGREFYTATEFSLPAGHTWKSYALLLLDSMPAATAEHYRNKIAVYLRWYQTRGFPQDIPDTQEKDTGSRDIPSWRRICRVLLRNDYWCRGLSFSPTRPASYQRYLERMRARRTDWQLLPPGPAA</sequence>
<dbReference type="AlphaFoldDB" id="A0AAN5LF47"/>
<dbReference type="PANTHER" id="PTHR30083:SF0">
    <property type="entry name" value="3'-PHOSPHOADENOSINE 5'-PHOSPHOSULFATE SULFOTRANSFERASE (PAPS REDUCTASE)_FAD SYNTHETASE"/>
    <property type="match status" value="1"/>
</dbReference>